<dbReference type="InterPro" id="IPR001036">
    <property type="entry name" value="Acrflvin-R"/>
</dbReference>
<dbReference type="Gene3D" id="3.30.70.1320">
    <property type="entry name" value="Multidrug efflux transporter AcrB pore domain like"/>
    <property type="match status" value="1"/>
</dbReference>
<keyword evidence="1" id="KW-0812">Transmembrane</keyword>
<feature type="transmembrane region" description="Helical" evidence="1">
    <location>
        <begin position="404"/>
        <end position="424"/>
    </location>
</feature>
<feature type="transmembrane region" description="Helical" evidence="1">
    <location>
        <begin position="486"/>
        <end position="506"/>
    </location>
</feature>
<feature type="transmembrane region" description="Helical" evidence="1">
    <location>
        <begin position="1040"/>
        <end position="1067"/>
    </location>
</feature>
<feature type="transmembrane region" description="Helical" evidence="1">
    <location>
        <begin position="969"/>
        <end position="993"/>
    </location>
</feature>
<keyword evidence="1" id="KW-1133">Transmembrane helix</keyword>
<dbReference type="Pfam" id="PF00873">
    <property type="entry name" value="ACR_tran"/>
    <property type="match status" value="1"/>
</dbReference>
<evidence type="ECO:0000313" key="3">
    <source>
        <dbReference type="Proteomes" id="UP000886476"/>
    </source>
</evidence>
<dbReference type="Gene3D" id="1.20.1640.10">
    <property type="entry name" value="Multidrug efflux transporter AcrB transmembrane domain"/>
    <property type="match status" value="2"/>
</dbReference>
<dbReference type="Gene3D" id="3.30.2090.10">
    <property type="entry name" value="Multidrug efflux transporter AcrB TolC docking domain, DN and DC subdomains"/>
    <property type="match status" value="2"/>
</dbReference>
<dbReference type="InterPro" id="IPR027463">
    <property type="entry name" value="AcrB_DN_DC_subdom"/>
</dbReference>
<keyword evidence="3" id="KW-1185">Reference proteome</keyword>
<dbReference type="PANTHER" id="PTHR32063:SF16">
    <property type="entry name" value="CATION EFFLUX SYSTEM (ACRB_ACRD_ACRF FAMILY)"/>
    <property type="match status" value="1"/>
</dbReference>
<dbReference type="RefSeq" id="WP_172115237.1">
    <property type="nucleotide sequence ID" value="NZ_JABFDM010000008.1"/>
</dbReference>
<protein>
    <submittedName>
        <fullName evidence="2">Efflux RND transporter permease subunit</fullName>
    </submittedName>
</protein>
<dbReference type="PRINTS" id="PR00702">
    <property type="entry name" value="ACRIFLAVINRP"/>
</dbReference>
<feature type="transmembrane region" description="Helical" evidence="1">
    <location>
        <begin position="378"/>
        <end position="398"/>
    </location>
</feature>
<dbReference type="Gene3D" id="3.30.70.1440">
    <property type="entry name" value="Multidrug efflux transporter AcrB pore domain"/>
    <property type="match status" value="1"/>
</dbReference>
<evidence type="ECO:0000256" key="1">
    <source>
        <dbReference type="SAM" id="Phobius"/>
    </source>
</evidence>
<reference evidence="2" key="1">
    <citation type="submission" date="2020-05" db="EMBL/GenBank/DDBJ databases">
        <title>Nod-independent and nitrogen-fixing Bradyrhizobium aeschynomene sp. nov. isolated from nodules of Aeschynomene indica.</title>
        <authorList>
            <person name="Zhang Z."/>
        </authorList>
    </citation>
    <scope>NUCLEOTIDE SEQUENCE</scope>
    <source>
        <strain evidence="2">83012</strain>
    </source>
</reference>
<keyword evidence="1" id="KW-0472">Membrane</keyword>
<name>A0ABX2CNR3_9BRAD</name>
<feature type="transmembrane region" description="Helical" evidence="1">
    <location>
        <begin position="352"/>
        <end position="371"/>
    </location>
</feature>
<evidence type="ECO:0000313" key="2">
    <source>
        <dbReference type="EMBL" id="NPU69826.1"/>
    </source>
</evidence>
<dbReference type="SUPFAM" id="SSF82714">
    <property type="entry name" value="Multidrug efflux transporter AcrB TolC docking domain, DN and DC subdomains"/>
    <property type="match status" value="2"/>
</dbReference>
<feature type="transmembrane region" description="Helical" evidence="1">
    <location>
        <begin position="1013"/>
        <end position="1034"/>
    </location>
</feature>
<gene>
    <name evidence="2" type="ORF">HL667_32880</name>
</gene>
<feature type="transmembrane region" description="Helical" evidence="1">
    <location>
        <begin position="12"/>
        <end position="37"/>
    </location>
</feature>
<accession>A0ABX2CNR3</accession>
<dbReference type="Proteomes" id="UP000886476">
    <property type="component" value="Unassembled WGS sequence"/>
</dbReference>
<dbReference type="EMBL" id="JABFDN010000024">
    <property type="protein sequence ID" value="NPU69826.1"/>
    <property type="molecule type" value="Genomic_DNA"/>
</dbReference>
<sequence length="1078" mass="116466">MKLGLSGKLTQATIASPLTPLFLLASLVVGLIAVVVIPREEEPQISVPMVDIRVNADGLRAPDGVELVTKPLETIVKAIDGVEHVYSQTEDDRVMVTARFLVGTKFEDAILRVHEKLRANLDRIPVGIPEPLIVGRGINDVAVTVLTLSPKPEAAERWSDKDLYELADKLRAELTKVDNIGLTYISGGGAQQIRVEPSPEKLSLFGVTLQQLVAKVKDANRSFLAGDVRDGGIVRNVTAGQTLTGIPDIGLLLISTRDGRPVYVRDVATVVIGPNLAEHRVWDDARNDKGDWHRVPAVSLALAKRAGANAVVVSHDIAQRLEGLKTSLIPSDVAVTVTRDYGETANEKANELLFHLGLATISIVVLIAIAIGWREALVTFVVIPTTILLTMFAANLMGYTINRVSLFALIFSIGILVDDAIVVVENIARHWGMRDGRPRLQATIEAVAEVGNPTVVATLTVVAALLPMLFVSGLMGPYMAPIPANASAAMLFSFFVAMVVAPWLMLRLAPKQTAAAAGAHHDPNHDAHGEGRLGRIYRSVARPIVASKRSAWIFLLGVGIATLLSMTLFATKSVTVKLLPFDNKSEIAVMVDLPEGASLEDTERTLFAAADIAHQLPEITSVQSYAGTAAPFNFNGLVRHYYLRERPELGELQVNLAARGDRKRASHDIALDLRQRLKAVSVPSGTSIKVVEVPPGPPVLATLLAEIYGPDAATRRAVTTELKKVFADVPFIVDIDDSIGQRRPRLRLSIDQDSLEFFGVEQRDVYDTIQTLFGGVSVGYSHRGEDRNPIEIAVKLPKRTKSWSQALASTPVPANTLPGSKTVVELGQVVKATMEEGSPMIFRRDGRFADMVMAELAGRFEAPLYGMLAVADRIDAHDWGKLPKPVIGFHGQPKDESRPTLLWDGEWEITYVTFRDMGAAFGAAILGIYVLVVAQFKSFRLPLVILTPIPLTLIGILLGHWLLGAPFTATSMIGFIALAGIIVRNSILLVDFIRHSGGEGKTLRDVVLEAGAVRFKPILLTALAAMIGAATILLDPIFQGLAISLLFGLASSTLLTVLVIPAIYIALREPGKPTTKMS</sequence>
<dbReference type="PANTHER" id="PTHR32063">
    <property type="match status" value="1"/>
</dbReference>
<dbReference type="Gene3D" id="3.30.70.1430">
    <property type="entry name" value="Multidrug efflux transporter AcrB pore domain"/>
    <property type="match status" value="2"/>
</dbReference>
<organism evidence="2 3">
    <name type="scientific">Bradyrhizobium aeschynomenes</name>
    <dbReference type="NCBI Taxonomy" id="2734909"/>
    <lineage>
        <taxon>Bacteria</taxon>
        <taxon>Pseudomonadati</taxon>
        <taxon>Pseudomonadota</taxon>
        <taxon>Alphaproteobacteria</taxon>
        <taxon>Hyphomicrobiales</taxon>
        <taxon>Nitrobacteraceae</taxon>
        <taxon>Bradyrhizobium</taxon>
    </lineage>
</organism>
<comment type="caution">
    <text evidence="2">The sequence shown here is derived from an EMBL/GenBank/DDBJ whole genome shotgun (WGS) entry which is preliminary data.</text>
</comment>
<dbReference type="SUPFAM" id="SSF82866">
    <property type="entry name" value="Multidrug efflux transporter AcrB transmembrane domain"/>
    <property type="match status" value="2"/>
</dbReference>
<feature type="transmembrane region" description="Helical" evidence="1">
    <location>
        <begin position="943"/>
        <end position="963"/>
    </location>
</feature>
<proteinExistence type="predicted"/>
<dbReference type="SUPFAM" id="SSF82693">
    <property type="entry name" value="Multidrug efflux transporter AcrB pore domain, PN1, PN2, PC1 and PC2 subdomains"/>
    <property type="match status" value="3"/>
</dbReference>
<feature type="transmembrane region" description="Helical" evidence="1">
    <location>
        <begin position="455"/>
        <end position="480"/>
    </location>
</feature>
<feature type="transmembrane region" description="Helical" evidence="1">
    <location>
        <begin position="551"/>
        <end position="570"/>
    </location>
</feature>
<feature type="transmembrane region" description="Helical" evidence="1">
    <location>
        <begin position="917"/>
        <end position="936"/>
    </location>
</feature>